<organism evidence="4 5">
    <name type="scientific">Peptococcus niger</name>
    <dbReference type="NCBI Taxonomy" id="2741"/>
    <lineage>
        <taxon>Bacteria</taxon>
        <taxon>Bacillati</taxon>
        <taxon>Bacillota</taxon>
        <taxon>Clostridia</taxon>
        <taxon>Eubacteriales</taxon>
        <taxon>Peptococcaceae</taxon>
        <taxon>Peptococcus</taxon>
    </lineage>
</organism>
<reference evidence="4 5" key="1">
    <citation type="submission" date="2016-10" db="EMBL/GenBank/DDBJ databases">
        <authorList>
            <person name="de Groot N.N."/>
        </authorList>
    </citation>
    <scope>NUCLEOTIDE SEQUENCE [LARGE SCALE GENOMIC DNA]</scope>
    <source>
        <strain evidence="4 5">DSM 20475</strain>
    </source>
</reference>
<proteinExistence type="inferred from homology"/>
<dbReference type="PANTHER" id="PTHR33495:SF2">
    <property type="entry name" value="ANTI-SIGMA FACTOR ANTAGONIST TM_1081-RELATED"/>
    <property type="match status" value="1"/>
</dbReference>
<dbReference type="InterPro" id="IPR002645">
    <property type="entry name" value="STAS_dom"/>
</dbReference>
<dbReference type="NCBIfam" id="TIGR00377">
    <property type="entry name" value="ant_ant_sig"/>
    <property type="match status" value="1"/>
</dbReference>
<comment type="similarity">
    <text evidence="1 2">Belongs to the anti-sigma-factor antagonist family.</text>
</comment>
<evidence type="ECO:0000259" key="3">
    <source>
        <dbReference type="PROSITE" id="PS50801"/>
    </source>
</evidence>
<dbReference type="SUPFAM" id="SSF52091">
    <property type="entry name" value="SpoIIaa-like"/>
    <property type="match status" value="1"/>
</dbReference>
<dbReference type="CDD" id="cd07043">
    <property type="entry name" value="STAS_anti-anti-sigma_factors"/>
    <property type="match status" value="1"/>
</dbReference>
<dbReference type="Pfam" id="PF01740">
    <property type="entry name" value="STAS"/>
    <property type="match status" value="1"/>
</dbReference>
<dbReference type="InterPro" id="IPR003658">
    <property type="entry name" value="Anti-sigma_ant"/>
</dbReference>
<gene>
    <name evidence="4" type="ORF">SAMN04489866_11214</name>
</gene>
<evidence type="ECO:0000313" key="5">
    <source>
        <dbReference type="Proteomes" id="UP000198995"/>
    </source>
</evidence>
<protein>
    <recommendedName>
        <fullName evidence="2">Anti-sigma factor antagonist</fullName>
    </recommendedName>
</protein>
<dbReference type="Gene3D" id="3.30.750.24">
    <property type="entry name" value="STAS domain"/>
    <property type="match status" value="1"/>
</dbReference>
<dbReference type="STRING" id="2741.SAMN04489866_11214"/>
<evidence type="ECO:0000313" key="4">
    <source>
        <dbReference type="EMBL" id="SDD98397.1"/>
    </source>
</evidence>
<feature type="domain" description="STAS" evidence="3">
    <location>
        <begin position="2"/>
        <end position="115"/>
    </location>
</feature>
<sequence>MASYCVKNYDGYVEVILEGDITLEQSFDFKEDIKKRIQELHIYNVMVDLEKVSFIDSSGLGMLISFYKEINEKQGQIVFFNVQEYVRKLLKLVNLDKIFSVLPDRPAALSALKETE</sequence>
<evidence type="ECO:0000256" key="1">
    <source>
        <dbReference type="ARBA" id="ARBA00009013"/>
    </source>
</evidence>
<keyword evidence="5" id="KW-1185">Reference proteome</keyword>
<name>A0A1G6Z8S5_PEPNI</name>
<evidence type="ECO:0000256" key="2">
    <source>
        <dbReference type="RuleBase" id="RU003749"/>
    </source>
</evidence>
<dbReference type="AlphaFoldDB" id="A0A1G6Z8S5"/>
<dbReference type="Proteomes" id="UP000198995">
    <property type="component" value="Unassembled WGS sequence"/>
</dbReference>
<dbReference type="GO" id="GO:0043856">
    <property type="term" value="F:anti-sigma factor antagonist activity"/>
    <property type="evidence" value="ECO:0007669"/>
    <property type="project" value="InterPro"/>
</dbReference>
<dbReference type="PROSITE" id="PS50801">
    <property type="entry name" value="STAS"/>
    <property type="match status" value="1"/>
</dbReference>
<accession>A0A1G6Z8S5</accession>
<dbReference type="OrthoDB" id="9796601at2"/>
<dbReference type="RefSeq" id="WP_091792220.1">
    <property type="nucleotide sequence ID" value="NZ_FNAF01000012.1"/>
</dbReference>
<dbReference type="EMBL" id="FNAF01000012">
    <property type="protein sequence ID" value="SDD98397.1"/>
    <property type="molecule type" value="Genomic_DNA"/>
</dbReference>
<dbReference type="InterPro" id="IPR036513">
    <property type="entry name" value="STAS_dom_sf"/>
</dbReference>
<dbReference type="PANTHER" id="PTHR33495">
    <property type="entry name" value="ANTI-SIGMA FACTOR ANTAGONIST TM_1081-RELATED-RELATED"/>
    <property type="match status" value="1"/>
</dbReference>